<feature type="compositionally biased region" description="Basic and acidic residues" evidence="1">
    <location>
        <begin position="54"/>
        <end position="74"/>
    </location>
</feature>
<dbReference type="EMBL" id="GL883143">
    <property type="protein sequence ID" value="EGG00781.1"/>
    <property type="molecule type" value="Genomic_DNA"/>
</dbReference>
<evidence type="ECO:0000313" key="3">
    <source>
        <dbReference type="Proteomes" id="UP000001072"/>
    </source>
</evidence>
<dbReference type="RefSeq" id="XP_007415855.1">
    <property type="nucleotide sequence ID" value="XM_007415793.1"/>
</dbReference>
<dbReference type="AlphaFoldDB" id="F4S3A2"/>
<dbReference type="Proteomes" id="UP000001072">
    <property type="component" value="Unassembled WGS sequence"/>
</dbReference>
<feature type="region of interest" description="Disordered" evidence="1">
    <location>
        <begin position="54"/>
        <end position="82"/>
    </location>
</feature>
<evidence type="ECO:0000313" key="2">
    <source>
        <dbReference type="EMBL" id="EGG00781.1"/>
    </source>
</evidence>
<dbReference type="GeneID" id="18924388"/>
<protein>
    <submittedName>
        <fullName evidence="2">Uncharacterized protein</fullName>
    </submittedName>
</protein>
<accession>F4S3A2</accession>
<dbReference type="KEGG" id="mlr:MELLADRAFT_111467"/>
<dbReference type="InParanoid" id="F4S3A2"/>
<name>F4S3A2_MELLP</name>
<sequence length="110" mass="12155">MCLEDEKGTHLALDLKIAREIEAMADRIGRFGHEDHCRNNGKQANGGKVAVRKEVYRRDQRNGRDRKPGEDEISVKAGRQTGGDSTIEARAMIKFGDGKFGVVYRGAIPG</sequence>
<organism evidence="3">
    <name type="scientific">Melampsora larici-populina (strain 98AG31 / pathotype 3-4-7)</name>
    <name type="common">Poplar leaf rust fungus</name>
    <dbReference type="NCBI Taxonomy" id="747676"/>
    <lineage>
        <taxon>Eukaryota</taxon>
        <taxon>Fungi</taxon>
        <taxon>Dikarya</taxon>
        <taxon>Basidiomycota</taxon>
        <taxon>Pucciniomycotina</taxon>
        <taxon>Pucciniomycetes</taxon>
        <taxon>Pucciniales</taxon>
        <taxon>Melampsoraceae</taxon>
        <taxon>Melampsora</taxon>
    </lineage>
</organism>
<dbReference type="VEuPathDB" id="FungiDB:MELLADRAFT_111467"/>
<gene>
    <name evidence="2" type="ORF">MELLADRAFT_111467</name>
</gene>
<proteinExistence type="predicted"/>
<evidence type="ECO:0000256" key="1">
    <source>
        <dbReference type="SAM" id="MobiDB-lite"/>
    </source>
</evidence>
<reference evidence="3" key="1">
    <citation type="journal article" date="2011" name="Proc. Natl. Acad. Sci. U.S.A.">
        <title>Obligate biotrophy features unraveled by the genomic analysis of rust fungi.</title>
        <authorList>
            <person name="Duplessis S."/>
            <person name="Cuomo C.A."/>
            <person name="Lin Y.-C."/>
            <person name="Aerts A."/>
            <person name="Tisserant E."/>
            <person name="Veneault-Fourrey C."/>
            <person name="Joly D.L."/>
            <person name="Hacquard S."/>
            <person name="Amselem J."/>
            <person name="Cantarel B.L."/>
            <person name="Chiu R."/>
            <person name="Coutinho P.M."/>
            <person name="Feau N."/>
            <person name="Field M."/>
            <person name="Frey P."/>
            <person name="Gelhaye E."/>
            <person name="Goldberg J."/>
            <person name="Grabherr M.G."/>
            <person name="Kodira C.D."/>
            <person name="Kohler A."/>
            <person name="Kuees U."/>
            <person name="Lindquist E.A."/>
            <person name="Lucas S.M."/>
            <person name="Mago R."/>
            <person name="Mauceli E."/>
            <person name="Morin E."/>
            <person name="Murat C."/>
            <person name="Pangilinan J.L."/>
            <person name="Park R."/>
            <person name="Pearson M."/>
            <person name="Quesneville H."/>
            <person name="Rouhier N."/>
            <person name="Sakthikumar S."/>
            <person name="Salamov A.A."/>
            <person name="Schmutz J."/>
            <person name="Selles B."/>
            <person name="Shapiro H."/>
            <person name="Tanguay P."/>
            <person name="Tuskan G.A."/>
            <person name="Henrissat B."/>
            <person name="Van de Peer Y."/>
            <person name="Rouze P."/>
            <person name="Ellis J.G."/>
            <person name="Dodds P.N."/>
            <person name="Schein J.E."/>
            <person name="Zhong S."/>
            <person name="Hamelin R.C."/>
            <person name="Grigoriev I.V."/>
            <person name="Szabo L.J."/>
            <person name="Martin F."/>
        </authorList>
    </citation>
    <scope>NUCLEOTIDE SEQUENCE [LARGE SCALE GENOMIC DNA]</scope>
    <source>
        <strain evidence="3">98AG31 / pathotype 3-4-7</strain>
    </source>
</reference>
<dbReference type="HOGENOM" id="CLU_2171623_0_0_1"/>
<keyword evidence="3" id="KW-1185">Reference proteome</keyword>